<dbReference type="EMBL" id="BMHQ01000009">
    <property type="protein sequence ID" value="GGE23090.1"/>
    <property type="molecule type" value="Genomic_DNA"/>
</dbReference>
<dbReference type="InterPro" id="IPR050194">
    <property type="entry name" value="Glycosyltransferase_grp1"/>
</dbReference>
<evidence type="ECO:0000313" key="3">
    <source>
        <dbReference type="EMBL" id="GGE23090.1"/>
    </source>
</evidence>
<feature type="domain" description="Glycosyltransferase subfamily 4-like N-terminal" evidence="2">
    <location>
        <begin position="14"/>
        <end position="179"/>
    </location>
</feature>
<feature type="domain" description="Glycosyl transferase family 1" evidence="1">
    <location>
        <begin position="190"/>
        <end position="350"/>
    </location>
</feature>
<dbReference type="CDD" id="cd03814">
    <property type="entry name" value="GT4-like"/>
    <property type="match status" value="1"/>
</dbReference>
<evidence type="ECO:0000259" key="1">
    <source>
        <dbReference type="Pfam" id="PF00534"/>
    </source>
</evidence>
<proteinExistence type="predicted"/>
<dbReference type="PANTHER" id="PTHR45947">
    <property type="entry name" value="SULFOQUINOVOSYL TRANSFERASE SQD2"/>
    <property type="match status" value="1"/>
</dbReference>
<accession>A0A8J2Y9H9</accession>
<dbReference type="GO" id="GO:0016758">
    <property type="term" value="F:hexosyltransferase activity"/>
    <property type="evidence" value="ECO:0007669"/>
    <property type="project" value="TreeGrafter"/>
</dbReference>
<dbReference type="InterPro" id="IPR028098">
    <property type="entry name" value="Glyco_trans_4-like_N"/>
</dbReference>
<dbReference type="SUPFAM" id="SSF53756">
    <property type="entry name" value="UDP-Glycosyltransferase/glycogen phosphorylase"/>
    <property type="match status" value="1"/>
</dbReference>
<dbReference type="Gene3D" id="3.40.50.2000">
    <property type="entry name" value="Glycogen Phosphorylase B"/>
    <property type="match status" value="2"/>
</dbReference>
<dbReference type="Pfam" id="PF00534">
    <property type="entry name" value="Glycos_transf_1"/>
    <property type="match status" value="1"/>
</dbReference>
<comment type="caution">
    <text evidence="3">The sequence shown here is derived from an EMBL/GenBank/DDBJ whole genome shotgun (WGS) entry which is preliminary data.</text>
</comment>
<evidence type="ECO:0000259" key="2">
    <source>
        <dbReference type="Pfam" id="PF13439"/>
    </source>
</evidence>
<name>A0A8J2Y9H9_9BACL</name>
<dbReference type="InterPro" id="IPR001296">
    <property type="entry name" value="Glyco_trans_1"/>
</dbReference>
<dbReference type="AlphaFoldDB" id="A0A8J2Y9H9"/>
<keyword evidence="3" id="KW-0808">Transferase</keyword>
<gene>
    <name evidence="3" type="ORF">GCM10011571_26460</name>
</gene>
<evidence type="ECO:0000313" key="4">
    <source>
        <dbReference type="Proteomes" id="UP000625210"/>
    </source>
</evidence>
<dbReference type="PANTHER" id="PTHR45947:SF3">
    <property type="entry name" value="SULFOQUINOVOSYL TRANSFERASE SQD2"/>
    <property type="match status" value="1"/>
</dbReference>
<reference evidence="3" key="1">
    <citation type="journal article" date="2014" name="Int. J. Syst. Evol. Microbiol.">
        <title>Complete genome sequence of Corynebacterium casei LMG S-19264T (=DSM 44701T), isolated from a smear-ripened cheese.</title>
        <authorList>
            <consortium name="US DOE Joint Genome Institute (JGI-PGF)"/>
            <person name="Walter F."/>
            <person name="Albersmeier A."/>
            <person name="Kalinowski J."/>
            <person name="Ruckert C."/>
        </authorList>
    </citation>
    <scope>NUCLEOTIDE SEQUENCE</scope>
    <source>
        <strain evidence="3">CGMCC 1.15179</strain>
    </source>
</reference>
<dbReference type="Pfam" id="PF13439">
    <property type="entry name" value="Glyco_transf_4"/>
    <property type="match status" value="1"/>
</dbReference>
<organism evidence="3 4">
    <name type="scientific">Marinithermofilum abyssi</name>
    <dbReference type="NCBI Taxonomy" id="1571185"/>
    <lineage>
        <taxon>Bacteria</taxon>
        <taxon>Bacillati</taxon>
        <taxon>Bacillota</taxon>
        <taxon>Bacilli</taxon>
        <taxon>Bacillales</taxon>
        <taxon>Thermoactinomycetaceae</taxon>
        <taxon>Marinithermofilum</taxon>
    </lineage>
</organism>
<protein>
    <submittedName>
        <fullName evidence="3">Glycosyl transferase</fullName>
    </submittedName>
</protein>
<keyword evidence="4" id="KW-1185">Reference proteome</keyword>
<dbReference type="RefSeq" id="WP_188648364.1">
    <property type="nucleotide sequence ID" value="NZ_BMHQ01000009.1"/>
</dbReference>
<reference evidence="3" key="2">
    <citation type="submission" date="2020-09" db="EMBL/GenBank/DDBJ databases">
        <authorList>
            <person name="Sun Q."/>
            <person name="Zhou Y."/>
        </authorList>
    </citation>
    <scope>NUCLEOTIDE SEQUENCE</scope>
    <source>
        <strain evidence="3">CGMCC 1.15179</strain>
    </source>
</reference>
<dbReference type="Proteomes" id="UP000625210">
    <property type="component" value="Unassembled WGS sequence"/>
</dbReference>
<sequence length="389" mass="44696">MRVALFTDTFPPQINGVSLTLRRLTQHLLKRGIACIVFAPDFPQQEESFDESIVRLRSFPLFFYPECRVAVPGYAEIEQSLRSFSPDLIHIATPFTMGWCGRRYALKHRIPMVASHHTHFDKYLAYYRLSFLSPWIWQYLRRFHEPCQRVFVPSVEAKQTLEQHGFSQVALWKRGVDTRLFNPRKENPHFKEKYGITERYLLLYVGRIAPEKEVDLLFRVMDRLPSPLREQTHWMFVGDGPMLAECKKKQTTRVTFTGYLKGEELAEAYASADGFVFPSRTETFGNVVLEALASGTPAIVAGEGGVKEIVRHGETGWVCTPGSPEAFVEAVVKLLTHPQQWEDMSFRAREYAVTQSWDAILDGLLEQYEQVVRAKAVPSSYLAERRVAP</sequence>